<comment type="similarity">
    <text evidence="1">Belongs to the peptidase S58 family.</text>
</comment>
<name>A0A5C4YCA7_9DEIO</name>
<dbReference type="PANTHER" id="PTHR36512">
    <property type="entry name" value="D-AMINOPEPTIDASE"/>
    <property type="match status" value="1"/>
</dbReference>
<dbReference type="Proteomes" id="UP000629870">
    <property type="component" value="Unassembled WGS sequence"/>
</dbReference>
<comment type="caution">
    <text evidence="3">The sequence shown here is derived from an EMBL/GenBank/DDBJ whole genome shotgun (WGS) entry which is preliminary data.</text>
</comment>
<keyword evidence="2" id="KW-0378">Hydrolase</keyword>
<proteinExistence type="inferred from homology"/>
<dbReference type="OrthoDB" id="9770388at2"/>
<dbReference type="EC" id="3.4.11.19" evidence="2"/>
<dbReference type="PANTHER" id="PTHR36512:SF3">
    <property type="entry name" value="BLR5678 PROTEIN"/>
    <property type="match status" value="1"/>
</dbReference>
<dbReference type="InterPro" id="IPR016117">
    <property type="entry name" value="ArgJ-like_dom_sf"/>
</dbReference>
<keyword evidence="2" id="KW-0645">Protease</keyword>
<reference evidence="2 5" key="2">
    <citation type="submission" date="2020-08" db="EMBL/GenBank/DDBJ databases">
        <title>Genomic Encyclopedia of Type Strains, Phase IV (KMG-IV): sequencing the most valuable type-strain genomes for metagenomic binning, comparative biology and taxonomic classification.</title>
        <authorList>
            <person name="Goeker M."/>
        </authorList>
    </citation>
    <scope>NUCLEOTIDE SEQUENCE [LARGE SCALE GENOMIC DNA]</scope>
    <source>
        <strain evidence="2 5">DSM 12027</strain>
    </source>
</reference>
<reference evidence="3 4" key="1">
    <citation type="submission" date="2019-06" db="EMBL/GenBank/DDBJ databases">
        <title>Genome sequence of Deinococcus radiopugnans ATCC 19172.</title>
        <authorList>
            <person name="Maclea K.S."/>
            <person name="Maynard C.R."/>
        </authorList>
    </citation>
    <scope>NUCLEOTIDE SEQUENCE [LARGE SCALE GENOMIC DNA]</scope>
    <source>
        <strain evidence="3 4">ATCC 19172</strain>
    </source>
</reference>
<dbReference type="Gene3D" id="3.60.70.12">
    <property type="entry name" value="L-amino peptidase D-ALA esterase/amidase"/>
    <property type="match status" value="1"/>
</dbReference>
<evidence type="ECO:0000313" key="2">
    <source>
        <dbReference type="EMBL" id="MBB6015478.1"/>
    </source>
</evidence>
<keyword evidence="5" id="KW-1185">Reference proteome</keyword>
<dbReference type="AlphaFoldDB" id="A0A5C4YCA7"/>
<keyword evidence="2" id="KW-0031">Aminopeptidase</keyword>
<evidence type="ECO:0000313" key="4">
    <source>
        <dbReference type="Proteomes" id="UP000313988"/>
    </source>
</evidence>
<dbReference type="GO" id="GO:0004177">
    <property type="term" value="F:aminopeptidase activity"/>
    <property type="evidence" value="ECO:0007669"/>
    <property type="project" value="UniProtKB-KW"/>
</dbReference>
<dbReference type="EMBL" id="VDMO01000002">
    <property type="protein sequence ID" value="TNM72803.1"/>
    <property type="molecule type" value="Genomic_DNA"/>
</dbReference>
<dbReference type="SUPFAM" id="SSF56266">
    <property type="entry name" value="DmpA/ArgJ-like"/>
    <property type="match status" value="1"/>
</dbReference>
<sequence>MPNPRDLGLPFAGRTGPLNAITDLPGLEVGHVTLISGEGAHAVRTGVTAVLPCGKTGAHTVPAAWFSLNGNGEMTGTAWIDESGGLSGPIMLTNTHSVGVVRDAVVAWGKSHGWAEAWSLPVVAETYDGFLNDINGFHVTPEHVFEALDSASGGPVAQGNVGGGTGMIVAGFKGGIGTASRVLDGLPHTVGVLVQANFGAREDLTVLGVPVGREIPDLLPVREESAGRDGSIIIVVGTDAPLLPHQLRRLARRAALGLARTGSVAHNGSGDLFLAFSTAVPEVAGGLEHWRALPHTSLDPLFKAVVEATEEAIINALFAADTMTGLHGRTVHALPHGRTLEMMRRYGRGPDAD</sequence>
<gene>
    <name evidence="3" type="ORF">FHR04_03000</name>
    <name evidence="2" type="ORF">HNQ04_000707</name>
</gene>
<accession>A0A5C4YCA7</accession>
<dbReference type="InterPro" id="IPR005321">
    <property type="entry name" value="Peptidase_S58_DmpA"/>
</dbReference>
<dbReference type="Pfam" id="PF03576">
    <property type="entry name" value="Peptidase_S58"/>
    <property type="match status" value="1"/>
</dbReference>
<dbReference type="RefSeq" id="WP_139400659.1">
    <property type="nucleotide sequence ID" value="NZ_JACHEW010000003.1"/>
</dbReference>
<protein>
    <submittedName>
        <fullName evidence="2">D-aminopeptidase</fullName>
        <ecNumber evidence="2">3.4.11.19</ecNumber>
    </submittedName>
    <submittedName>
        <fullName evidence="3">P1 family peptidase</fullName>
    </submittedName>
</protein>
<evidence type="ECO:0000313" key="5">
    <source>
        <dbReference type="Proteomes" id="UP000629870"/>
    </source>
</evidence>
<dbReference type="Proteomes" id="UP000313988">
    <property type="component" value="Unassembled WGS sequence"/>
</dbReference>
<dbReference type="EMBL" id="JACHEW010000003">
    <property type="protein sequence ID" value="MBB6015478.1"/>
    <property type="molecule type" value="Genomic_DNA"/>
</dbReference>
<dbReference type="CDD" id="cd02253">
    <property type="entry name" value="DmpA"/>
    <property type="match status" value="1"/>
</dbReference>
<organism evidence="3 4">
    <name type="scientific">Deinococcus radiopugnans ATCC 19172</name>
    <dbReference type="NCBI Taxonomy" id="585398"/>
    <lineage>
        <taxon>Bacteria</taxon>
        <taxon>Thermotogati</taxon>
        <taxon>Deinococcota</taxon>
        <taxon>Deinococci</taxon>
        <taxon>Deinococcales</taxon>
        <taxon>Deinococcaceae</taxon>
        <taxon>Deinococcus</taxon>
    </lineage>
</organism>
<evidence type="ECO:0000256" key="1">
    <source>
        <dbReference type="ARBA" id="ARBA00007068"/>
    </source>
</evidence>
<evidence type="ECO:0000313" key="3">
    <source>
        <dbReference type="EMBL" id="TNM72803.1"/>
    </source>
</evidence>